<reference evidence="1" key="1">
    <citation type="journal article" date="2021" name="Proc. Natl. Acad. Sci. U.S.A.">
        <title>A Catalog of Tens of Thousands of Viruses from Human Metagenomes Reveals Hidden Associations with Chronic Diseases.</title>
        <authorList>
            <person name="Tisza M.J."/>
            <person name="Buck C.B."/>
        </authorList>
    </citation>
    <scope>NUCLEOTIDE SEQUENCE</scope>
    <source>
        <strain evidence="1">CtedO8</strain>
    </source>
</reference>
<sequence>MKLRRTRACSSSVSTMKNDEYWAKRFLALESARNKIVSRAAKDLSATYCKALSDLDGTIRSFYSRFATNNNLTFRDAQKILNAGEMQEFKLTLEEYVDLAKKAGADSEWIN</sequence>
<dbReference type="EMBL" id="BK032737">
    <property type="protein sequence ID" value="DAF57669.1"/>
    <property type="molecule type" value="Genomic_DNA"/>
</dbReference>
<evidence type="ECO:0000313" key="1">
    <source>
        <dbReference type="EMBL" id="DAF57669.1"/>
    </source>
</evidence>
<proteinExistence type="predicted"/>
<accession>A0A8S5T2W7</accession>
<organism evidence="1">
    <name type="scientific">Siphoviridae sp. ctedO8</name>
    <dbReference type="NCBI Taxonomy" id="2827907"/>
    <lineage>
        <taxon>Viruses</taxon>
        <taxon>Duplodnaviria</taxon>
        <taxon>Heunggongvirae</taxon>
        <taxon>Uroviricota</taxon>
        <taxon>Caudoviricetes</taxon>
    </lineage>
</organism>
<name>A0A8S5T2W7_9CAUD</name>
<protein>
    <submittedName>
        <fullName evidence="1">Minor capsid protein</fullName>
    </submittedName>
</protein>